<protein>
    <submittedName>
        <fullName evidence="3">Metal ion efflux membrane fusion protein family</fullName>
    </submittedName>
</protein>
<dbReference type="AlphaFoldDB" id="F4QR69"/>
<reference evidence="4" key="1">
    <citation type="submission" date="2011-03" db="EMBL/GenBank/DDBJ databases">
        <title>Draft genome sequence of Brevundimonas diminuta.</title>
        <authorList>
            <person name="Brown P.J.B."/>
            <person name="Buechlein A."/>
            <person name="Hemmerich C."/>
            <person name="Brun Y.V."/>
        </authorList>
    </citation>
    <scope>NUCLEOTIDE SEQUENCE [LARGE SCALE GENOMIC DNA]</scope>
    <source>
        <strain evidence="4">C19</strain>
    </source>
</reference>
<evidence type="ECO:0000256" key="1">
    <source>
        <dbReference type="ARBA" id="ARBA00022448"/>
    </source>
</evidence>
<keyword evidence="4" id="KW-1185">Reference proteome</keyword>
<accession>F4QR69</accession>
<dbReference type="eggNOG" id="COG0845">
    <property type="taxonomic scope" value="Bacteria"/>
</dbReference>
<dbReference type="Pfam" id="PF25967">
    <property type="entry name" value="RND-MFP_C"/>
    <property type="match status" value="1"/>
</dbReference>
<dbReference type="Proteomes" id="UP000006512">
    <property type="component" value="Unassembled WGS sequence"/>
</dbReference>
<dbReference type="HOGENOM" id="CLU_1631985_0_0_5"/>
<dbReference type="GO" id="GO:0060003">
    <property type="term" value="P:copper ion export"/>
    <property type="evidence" value="ECO:0007669"/>
    <property type="project" value="TreeGrafter"/>
</dbReference>
<dbReference type="PANTHER" id="PTHR30097:SF4">
    <property type="entry name" value="SLR6042 PROTEIN"/>
    <property type="match status" value="1"/>
</dbReference>
<organism evidence="3 4">
    <name type="scientific">Asticcacaulis biprosthecium C19</name>
    <dbReference type="NCBI Taxonomy" id="715226"/>
    <lineage>
        <taxon>Bacteria</taxon>
        <taxon>Pseudomonadati</taxon>
        <taxon>Pseudomonadota</taxon>
        <taxon>Alphaproteobacteria</taxon>
        <taxon>Caulobacterales</taxon>
        <taxon>Caulobacteraceae</taxon>
        <taxon>Asticcacaulis</taxon>
    </lineage>
</organism>
<dbReference type="InterPro" id="IPR051909">
    <property type="entry name" value="MFP_Cation_Efflux"/>
</dbReference>
<proteinExistence type="predicted"/>
<dbReference type="Gene3D" id="2.40.420.20">
    <property type="match status" value="1"/>
</dbReference>
<dbReference type="OrthoDB" id="7172691at2"/>
<dbReference type="EMBL" id="GL883079">
    <property type="protein sequence ID" value="EGF90706.1"/>
    <property type="molecule type" value="Genomic_DNA"/>
</dbReference>
<evidence type="ECO:0000313" key="3">
    <source>
        <dbReference type="EMBL" id="EGF90706.1"/>
    </source>
</evidence>
<dbReference type="InterPro" id="IPR058627">
    <property type="entry name" value="MdtA-like_C"/>
</dbReference>
<dbReference type="Gene3D" id="2.40.30.170">
    <property type="match status" value="1"/>
</dbReference>
<name>F4QR69_9CAUL</name>
<dbReference type="STRING" id="715226.ABI_37380"/>
<evidence type="ECO:0000313" key="4">
    <source>
        <dbReference type="Proteomes" id="UP000006512"/>
    </source>
</evidence>
<gene>
    <name evidence="3" type="ORF">ABI_37380</name>
</gene>
<sequence length="162" mass="17159">MSALNQQGYLWVRATVYAGDLERIDRQATATVQPLGGEGVRLTAKPVNAPPSANAAAGTVDLYFGFSNTGNAVSVGQRVSVELPVRGAPDTGLTIPASALLRDIYGGEWVYVRTGPHAYERRRVEIATAKDGYFQLNRGLKSGDEVVTAGAAELFGTEFGAK</sequence>
<dbReference type="PANTHER" id="PTHR30097">
    <property type="entry name" value="CATION EFFLUX SYSTEM PROTEIN CUSB"/>
    <property type="match status" value="1"/>
</dbReference>
<keyword evidence="1" id="KW-0813">Transport</keyword>
<dbReference type="GO" id="GO:0030313">
    <property type="term" value="C:cell envelope"/>
    <property type="evidence" value="ECO:0007669"/>
    <property type="project" value="TreeGrafter"/>
</dbReference>
<dbReference type="GO" id="GO:0015679">
    <property type="term" value="P:plasma membrane copper ion transport"/>
    <property type="evidence" value="ECO:0007669"/>
    <property type="project" value="TreeGrafter"/>
</dbReference>
<feature type="domain" description="Multidrug resistance protein MdtA-like C-terminal permuted SH3" evidence="2">
    <location>
        <begin position="93"/>
        <end position="151"/>
    </location>
</feature>
<evidence type="ECO:0000259" key="2">
    <source>
        <dbReference type="Pfam" id="PF25967"/>
    </source>
</evidence>